<evidence type="ECO:0000313" key="2">
    <source>
        <dbReference type="Proteomes" id="UP000095287"/>
    </source>
</evidence>
<keyword evidence="2" id="KW-1185">Reference proteome</keyword>
<evidence type="ECO:0000313" key="3">
    <source>
        <dbReference type="WBParaSite" id="L893_g14216.t2"/>
    </source>
</evidence>
<dbReference type="Gene3D" id="2.10.25.10">
    <property type="entry name" value="Laminin"/>
    <property type="match status" value="1"/>
</dbReference>
<accession>A0A1I7YA42</accession>
<name>A0A1I7YA42_9BILA</name>
<dbReference type="InterPro" id="IPR036084">
    <property type="entry name" value="Ser_inhib-like_sf"/>
</dbReference>
<dbReference type="WBParaSite" id="L893_g14216.t2">
    <property type="protein sequence ID" value="L893_g14216.t2"/>
    <property type="gene ID" value="L893_g14216"/>
</dbReference>
<evidence type="ECO:0000256" key="1">
    <source>
        <dbReference type="ARBA" id="ARBA00022900"/>
    </source>
</evidence>
<dbReference type="SUPFAM" id="SSF57567">
    <property type="entry name" value="Serine protease inhibitors"/>
    <property type="match status" value="1"/>
</dbReference>
<keyword evidence="1" id="KW-0722">Serine protease inhibitor</keyword>
<dbReference type="AlphaFoldDB" id="A0A1I7YA42"/>
<sequence length="124" mass="13897">MARSICGENEILSDGSQWEHTCELEIIDENFKAPAGKCICIEGLVRDSNSTCVTRIECEKQMCEPLREKPFETLEESSSSESFENKEFPQCREGETCAVIRMKVLGNTTVPATADRWTFAAGCY</sequence>
<reference evidence="3" key="1">
    <citation type="submission" date="2016-11" db="UniProtKB">
        <authorList>
            <consortium name="WormBaseParasite"/>
        </authorList>
    </citation>
    <scope>IDENTIFICATION</scope>
</reference>
<keyword evidence="1" id="KW-0646">Protease inhibitor</keyword>
<dbReference type="Proteomes" id="UP000095287">
    <property type="component" value="Unplaced"/>
</dbReference>
<dbReference type="GO" id="GO:0004867">
    <property type="term" value="F:serine-type endopeptidase inhibitor activity"/>
    <property type="evidence" value="ECO:0007669"/>
    <property type="project" value="UniProtKB-KW"/>
</dbReference>
<organism evidence="2 3">
    <name type="scientific">Steinernema glaseri</name>
    <dbReference type="NCBI Taxonomy" id="37863"/>
    <lineage>
        <taxon>Eukaryota</taxon>
        <taxon>Metazoa</taxon>
        <taxon>Ecdysozoa</taxon>
        <taxon>Nematoda</taxon>
        <taxon>Chromadorea</taxon>
        <taxon>Rhabditida</taxon>
        <taxon>Tylenchina</taxon>
        <taxon>Panagrolaimomorpha</taxon>
        <taxon>Strongyloidoidea</taxon>
        <taxon>Steinernematidae</taxon>
        <taxon>Steinernema</taxon>
    </lineage>
</organism>
<protein>
    <submittedName>
        <fullName evidence="3">EB domain-containing protein</fullName>
    </submittedName>
</protein>
<proteinExistence type="predicted"/>